<feature type="domain" description="KIB1-4 beta-propeller" evidence="1">
    <location>
        <begin position="9"/>
        <end position="202"/>
    </location>
</feature>
<reference evidence="3" key="1">
    <citation type="submission" date="2013-09" db="EMBL/GenBank/DDBJ databases">
        <title>Corchorus olitorius genome sequencing.</title>
        <authorList>
            <person name="Alam M."/>
            <person name="Haque M.S."/>
            <person name="Islam M.S."/>
            <person name="Emdad E.M."/>
            <person name="Islam M.M."/>
            <person name="Ahmed B."/>
            <person name="Halim A."/>
            <person name="Hossen Q.M.M."/>
            <person name="Hossain M.Z."/>
            <person name="Ahmed R."/>
            <person name="Khan M.M."/>
            <person name="Islam R."/>
            <person name="Rashid M.M."/>
            <person name="Khan S.A."/>
            <person name="Rahman M.S."/>
            <person name="Alam M."/>
            <person name="Yahiya A.S."/>
            <person name="Khan M.S."/>
            <person name="Azam M.S."/>
            <person name="Haque T."/>
            <person name="Lashkar M.Z.H."/>
            <person name="Akhand A.I."/>
            <person name="Morshed G."/>
            <person name="Roy S."/>
            <person name="Uddin K.S."/>
            <person name="Rabeya T."/>
            <person name="Hossain A.S."/>
            <person name="Chowdhury A."/>
            <person name="Snigdha A.R."/>
            <person name="Mortoza M.S."/>
            <person name="Matin S.A."/>
            <person name="Hoque S.M.E."/>
            <person name="Islam M.K."/>
            <person name="Roy D.K."/>
            <person name="Haider R."/>
            <person name="Moosa M.M."/>
            <person name="Elias S.M."/>
            <person name="Hasan A.M."/>
            <person name="Jahan S."/>
            <person name="Shafiuddin M."/>
            <person name="Mahmood N."/>
            <person name="Shommy N.S."/>
        </authorList>
    </citation>
    <scope>NUCLEOTIDE SEQUENCE [LARGE SCALE GENOMIC DNA]</scope>
    <source>
        <strain evidence="3">cv. O-4</strain>
    </source>
</reference>
<name>A0A1R3HEB7_9ROSI</name>
<dbReference type="EMBL" id="AWUE01020366">
    <property type="protein sequence ID" value="OMO68680.1"/>
    <property type="molecule type" value="Genomic_DNA"/>
</dbReference>
<accession>A0A1R3HEB7</accession>
<feature type="domain" description="KIB1-4 beta-propeller" evidence="1">
    <location>
        <begin position="277"/>
        <end position="488"/>
    </location>
</feature>
<evidence type="ECO:0000313" key="2">
    <source>
        <dbReference type="EMBL" id="OMO68680.1"/>
    </source>
</evidence>
<proteinExistence type="predicted"/>
<dbReference type="AlphaFoldDB" id="A0A1R3HEB7"/>
<comment type="caution">
    <text evidence="2">The sequence shown here is derived from an EMBL/GenBank/DDBJ whole genome shotgun (WGS) entry which is preliminary data.</text>
</comment>
<evidence type="ECO:0000259" key="1">
    <source>
        <dbReference type="Pfam" id="PF03478"/>
    </source>
</evidence>
<dbReference type="Proteomes" id="UP000187203">
    <property type="component" value="Unassembled WGS sequence"/>
</dbReference>
<dbReference type="PANTHER" id="PTHR33127">
    <property type="entry name" value="TRANSMEMBRANE PROTEIN"/>
    <property type="match status" value="1"/>
</dbReference>
<sequence>MNSSESEDTDHTIALPVLPKDLTYRKHLLTAPPHTDQPCFVFSFVDADRAIIFCCRPGVDKTWTRRSWLIQKQQFPIHDAIKCDGKLYVIYDTDELGEIKFTDSGEVSFRGCDGFTLPPRRSPFYKYRLVESHSEVFAVGRKSIFDIDVFKMNSSQNRWDRVSKLNPDTCFGFYGTLSASFSASELGVKENSIFFEENEFPDIDSSLFSFNLLDMSLTSVYDWIKFRAVCKELKSLAHPIQWTPKLAIPFEYPWLMYPHEEIQGMYNFYDPVSNLMMHSICIPELENCKIRFSHQGWLLVTKPPTSVFFFEPFTRTTFPLQDLTHGLYDAFCFSEAPTSMDWQIFGISHSTPESFKICHLRSGLPWLLGTFQFFPAIAHPFFSNLVFDGQYFCYLEKHGNVLCFDGNNVHHPIVKGSFSRVLMSNYWRQFLVCSGDEMLSVWIHKLRDSMHVSKLNSQGDKWVKIKSVDKKSLYLSQTASLAVETKSPRMRDTVQLCMFSEIHGHDKNKNISFSLKDQNFYIYNGTQGYSALEDIYHTKEIFLRGTWIQPLIQPHAIIW</sequence>
<dbReference type="Pfam" id="PF03478">
    <property type="entry name" value="Beta-prop_KIB1-4"/>
    <property type="match status" value="2"/>
</dbReference>
<gene>
    <name evidence="2" type="ORF">COLO4_29476</name>
</gene>
<organism evidence="2 3">
    <name type="scientific">Corchorus olitorius</name>
    <dbReference type="NCBI Taxonomy" id="93759"/>
    <lineage>
        <taxon>Eukaryota</taxon>
        <taxon>Viridiplantae</taxon>
        <taxon>Streptophyta</taxon>
        <taxon>Embryophyta</taxon>
        <taxon>Tracheophyta</taxon>
        <taxon>Spermatophyta</taxon>
        <taxon>Magnoliopsida</taxon>
        <taxon>eudicotyledons</taxon>
        <taxon>Gunneridae</taxon>
        <taxon>Pentapetalae</taxon>
        <taxon>rosids</taxon>
        <taxon>malvids</taxon>
        <taxon>Malvales</taxon>
        <taxon>Malvaceae</taxon>
        <taxon>Grewioideae</taxon>
        <taxon>Apeibeae</taxon>
        <taxon>Corchorus</taxon>
    </lineage>
</organism>
<dbReference type="InterPro" id="IPR005174">
    <property type="entry name" value="KIB1-4_b-propeller"/>
</dbReference>
<protein>
    <submittedName>
        <fullName evidence="2">F-box protein</fullName>
    </submittedName>
</protein>
<keyword evidence="3" id="KW-1185">Reference proteome</keyword>
<dbReference type="PANTHER" id="PTHR33127:SF87">
    <property type="entry name" value="DUF295 DOMAIN-CONTAINING PROTEIN"/>
    <property type="match status" value="1"/>
</dbReference>
<evidence type="ECO:0000313" key="3">
    <source>
        <dbReference type="Proteomes" id="UP000187203"/>
    </source>
</evidence>
<dbReference type="OrthoDB" id="1263126at2759"/>